<keyword evidence="2" id="KW-1185">Reference proteome</keyword>
<reference evidence="1" key="1">
    <citation type="submission" date="2023-04" db="EMBL/GenBank/DDBJ databases">
        <title>Draft Genome sequencing of Naganishia species isolated from polar environments using Oxford Nanopore Technology.</title>
        <authorList>
            <person name="Leo P."/>
            <person name="Venkateswaran K."/>
        </authorList>
    </citation>
    <scope>NUCLEOTIDE SEQUENCE</scope>
    <source>
        <strain evidence="1">MNA-CCFEE 5261</strain>
    </source>
</reference>
<gene>
    <name evidence="1" type="ORF">QFC19_001019</name>
</gene>
<dbReference type="EMBL" id="JASBWR010000007">
    <property type="protein sequence ID" value="KAJ9111661.1"/>
    <property type="molecule type" value="Genomic_DNA"/>
</dbReference>
<organism evidence="1 2">
    <name type="scientific">Naganishia cerealis</name>
    <dbReference type="NCBI Taxonomy" id="610337"/>
    <lineage>
        <taxon>Eukaryota</taxon>
        <taxon>Fungi</taxon>
        <taxon>Dikarya</taxon>
        <taxon>Basidiomycota</taxon>
        <taxon>Agaricomycotina</taxon>
        <taxon>Tremellomycetes</taxon>
        <taxon>Filobasidiales</taxon>
        <taxon>Filobasidiaceae</taxon>
        <taxon>Naganishia</taxon>
    </lineage>
</organism>
<accession>A0ACC2WKP5</accession>
<dbReference type="Proteomes" id="UP001241377">
    <property type="component" value="Unassembled WGS sequence"/>
</dbReference>
<evidence type="ECO:0000313" key="2">
    <source>
        <dbReference type="Proteomes" id="UP001241377"/>
    </source>
</evidence>
<sequence>MSLTKEWMGTSLEGIETGATYNRKYNPQLEAPPTRFGIRPRYNPAQPSCFTQSFNAEYTAVPNLGFVDVTAGDFARLAAASAVDRGDVVETDAAFERVGAVGRELLAS</sequence>
<name>A0ACC2WKP5_9TREE</name>
<comment type="caution">
    <text evidence="1">The sequence shown here is derived from an EMBL/GenBank/DDBJ whole genome shotgun (WGS) entry which is preliminary data.</text>
</comment>
<evidence type="ECO:0000313" key="1">
    <source>
        <dbReference type="EMBL" id="KAJ9111661.1"/>
    </source>
</evidence>
<protein>
    <submittedName>
        <fullName evidence="1">Uncharacterized protein</fullName>
    </submittedName>
</protein>
<proteinExistence type="predicted"/>